<dbReference type="PANTHER" id="PTHR43731">
    <property type="entry name" value="RHOMBOID PROTEASE"/>
    <property type="match status" value="1"/>
</dbReference>
<evidence type="ECO:0000313" key="10">
    <source>
        <dbReference type="Proteomes" id="UP000251889"/>
    </source>
</evidence>
<evidence type="ECO:0000256" key="1">
    <source>
        <dbReference type="ARBA" id="ARBA00004141"/>
    </source>
</evidence>
<dbReference type="EMBL" id="QMFY01000008">
    <property type="protein sequence ID" value="RAW00122.1"/>
    <property type="molecule type" value="Genomic_DNA"/>
</dbReference>
<dbReference type="Gene3D" id="1.20.1540.10">
    <property type="entry name" value="Rhomboid-like"/>
    <property type="match status" value="1"/>
</dbReference>
<dbReference type="PANTHER" id="PTHR43731:SF14">
    <property type="entry name" value="PRESENILIN-ASSOCIATED RHOMBOID-LIKE PROTEIN, MITOCHONDRIAL"/>
    <property type="match status" value="1"/>
</dbReference>
<dbReference type="GO" id="GO:0016020">
    <property type="term" value="C:membrane"/>
    <property type="evidence" value="ECO:0007669"/>
    <property type="project" value="UniProtKB-SubCell"/>
</dbReference>
<organism evidence="9 10">
    <name type="scientific">Pseudochryseolinea flava</name>
    <dbReference type="NCBI Taxonomy" id="2059302"/>
    <lineage>
        <taxon>Bacteria</taxon>
        <taxon>Pseudomonadati</taxon>
        <taxon>Bacteroidota</taxon>
        <taxon>Cytophagia</taxon>
        <taxon>Cytophagales</taxon>
        <taxon>Fulvivirgaceae</taxon>
        <taxon>Pseudochryseolinea</taxon>
    </lineage>
</organism>
<evidence type="ECO:0000256" key="4">
    <source>
        <dbReference type="ARBA" id="ARBA00022801"/>
    </source>
</evidence>
<evidence type="ECO:0000256" key="6">
    <source>
        <dbReference type="ARBA" id="ARBA00023136"/>
    </source>
</evidence>
<comment type="caution">
    <text evidence="9">The sequence shown here is derived from an EMBL/GenBank/DDBJ whole genome shotgun (WGS) entry which is preliminary data.</text>
</comment>
<dbReference type="GO" id="GO:0006508">
    <property type="term" value="P:proteolysis"/>
    <property type="evidence" value="ECO:0007669"/>
    <property type="project" value="UniProtKB-KW"/>
</dbReference>
<protein>
    <submittedName>
        <fullName evidence="9">Rhomboid family intramembrane serine protease</fullName>
    </submittedName>
</protein>
<dbReference type="AlphaFoldDB" id="A0A364Y017"/>
<comment type="similarity">
    <text evidence="2">Belongs to the peptidase S54 family.</text>
</comment>
<evidence type="ECO:0000256" key="5">
    <source>
        <dbReference type="ARBA" id="ARBA00022989"/>
    </source>
</evidence>
<dbReference type="GO" id="GO:0004252">
    <property type="term" value="F:serine-type endopeptidase activity"/>
    <property type="evidence" value="ECO:0007669"/>
    <property type="project" value="InterPro"/>
</dbReference>
<sequence length="207" mass="23572">MPITYIIIGLTVVVSMSAFNNAELMRKLIMNPYTINARQEYYRFVTSGFIHGDHMHLIVNMISLYFFGPTVEAIFALLFGKLATVYFIALYILAIVVSDFTTFFKNKNNPGYNSLGASGGVCAIIFAFILFNPLGELSLYFFIPMKGFIFGFLYVIYSYYSSKKSYDNINHDAHLWGALFGIVFCAILYPPSIPHFIEQILSWTPFQ</sequence>
<keyword evidence="5 7" id="KW-1133">Transmembrane helix</keyword>
<name>A0A364Y017_9BACT</name>
<feature type="domain" description="Peptidase S54 rhomboid" evidence="8">
    <location>
        <begin position="39"/>
        <end position="189"/>
    </location>
</feature>
<feature type="transmembrane region" description="Helical" evidence="7">
    <location>
        <begin position="111"/>
        <end position="131"/>
    </location>
</feature>
<comment type="subcellular location">
    <subcellularLocation>
        <location evidence="1">Membrane</location>
        <topology evidence="1">Multi-pass membrane protein</topology>
    </subcellularLocation>
</comment>
<dbReference type="Pfam" id="PF01694">
    <property type="entry name" value="Rhomboid"/>
    <property type="match status" value="1"/>
</dbReference>
<proteinExistence type="inferred from homology"/>
<keyword evidence="10" id="KW-1185">Reference proteome</keyword>
<feature type="transmembrane region" description="Helical" evidence="7">
    <location>
        <begin position="137"/>
        <end position="160"/>
    </location>
</feature>
<dbReference type="Proteomes" id="UP000251889">
    <property type="component" value="Unassembled WGS sequence"/>
</dbReference>
<feature type="transmembrane region" description="Helical" evidence="7">
    <location>
        <begin position="6"/>
        <end position="22"/>
    </location>
</feature>
<keyword evidence="9" id="KW-0645">Protease</keyword>
<dbReference type="InterPro" id="IPR035952">
    <property type="entry name" value="Rhomboid-like_sf"/>
</dbReference>
<evidence type="ECO:0000313" key="9">
    <source>
        <dbReference type="EMBL" id="RAW00122.1"/>
    </source>
</evidence>
<keyword evidence="6 7" id="KW-0472">Membrane</keyword>
<gene>
    <name evidence="9" type="ORF">DQQ10_16365</name>
</gene>
<reference evidence="9 10" key="1">
    <citation type="submission" date="2018-06" db="EMBL/GenBank/DDBJ databases">
        <title>Chryseolinea flavus sp. nov., a member of the phylum Bacteroidetes isolated from soil.</title>
        <authorList>
            <person name="Li Y."/>
            <person name="Wang J."/>
        </authorList>
    </citation>
    <scope>NUCLEOTIDE SEQUENCE [LARGE SCALE GENOMIC DNA]</scope>
    <source>
        <strain evidence="9 10">SDU1-6</strain>
    </source>
</reference>
<accession>A0A364Y017</accession>
<feature type="transmembrane region" description="Helical" evidence="7">
    <location>
        <begin position="85"/>
        <end position="104"/>
    </location>
</feature>
<dbReference type="OrthoDB" id="9807874at2"/>
<evidence type="ECO:0000259" key="8">
    <source>
        <dbReference type="Pfam" id="PF01694"/>
    </source>
</evidence>
<feature type="transmembrane region" description="Helical" evidence="7">
    <location>
        <begin position="172"/>
        <end position="189"/>
    </location>
</feature>
<keyword evidence="3 7" id="KW-0812">Transmembrane</keyword>
<dbReference type="SUPFAM" id="SSF144091">
    <property type="entry name" value="Rhomboid-like"/>
    <property type="match status" value="1"/>
</dbReference>
<evidence type="ECO:0000256" key="2">
    <source>
        <dbReference type="ARBA" id="ARBA00009045"/>
    </source>
</evidence>
<keyword evidence="4" id="KW-0378">Hydrolase</keyword>
<dbReference type="InterPro" id="IPR050925">
    <property type="entry name" value="Rhomboid_protease_S54"/>
</dbReference>
<evidence type="ECO:0000256" key="7">
    <source>
        <dbReference type="SAM" id="Phobius"/>
    </source>
</evidence>
<evidence type="ECO:0000256" key="3">
    <source>
        <dbReference type="ARBA" id="ARBA00022692"/>
    </source>
</evidence>
<dbReference type="InterPro" id="IPR022764">
    <property type="entry name" value="Peptidase_S54_rhomboid_dom"/>
</dbReference>